<reference evidence="2" key="1">
    <citation type="journal article" date="2019" name="Int. J. Syst. Evol. Microbiol.">
        <title>The Global Catalogue of Microorganisms (GCM) 10K type strain sequencing project: providing services to taxonomists for standard genome sequencing and annotation.</title>
        <authorList>
            <consortium name="The Broad Institute Genomics Platform"/>
            <consortium name="The Broad Institute Genome Sequencing Center for Infectious Disease"/>
            <person name="Wu L."/>
            <person name="Ma J."/>
        </authorList>
    </citation>
    <scope>NUCLEOTIDE SEQUENCE [LARGE SCALE GENOMIC DNA]</scope>
    <source>
        <strain evidence="2">JCM 30846</strain>
    </source>
</reference>
<keyword evidence="2" id="KW-1185">Reference proteome</keyword>
<evidence type="ECO:0000313" key="1">
    <source>
        <dbReference type="EMBL" id="GAA3762828.1"/>
    </source>
</evidence>
<evidence type="ECO:0000313" key="2">
    <source>
        <dbReference type="Proteomes" id="UP001499884"/>
    </source>
</evidence>
<dbReference type="InterPro" id="IPR013381">
    <property type="entry name" value="CRISPR-assoc_prot_Cse1"/>
</dbReference>
<sequence length="527" mass="58022">MTPSFHLTTQPCIPVRTGDEAGSRLLSLRQVFVEAHHILDLALPMPPAQSGLLRLFTALTARLTGLDDPGLSRSAWTRRRRELLNTGTGFDPEKADAYFDAHVFDLFDAQRPFLQDPRLRTQCVKRAGVNALAWDRPAGHNLVWRSGGHSDLTPYPLPAHEAFWHLVIHHYYGASGRCSTRTVPGSTLPKAPGLTAGPLRSTLSFHPQGATLFETLLLHLTPCPDDPDDEDAGTPAADACPWEEDLPDPLAPLPPATWPGRLLTGRSRHALLLIPDADGSHVTDAYLTWAHAHPRQPAVDPHHIIDTQPGKDAAHRSRPRHAESARALWRDLDALLLAGDEHSASRRPAVFNTLNDLPPDLQARLTVRVCGFDQDPKVNNHLWYTALTPPVWNWAQEADPQAASRIAAARIAAENYAGLLAKHTKLAWHNTLNPHRTAKGRDCRWARLALAAYWPAAETTFWNLVHTEADDASIRPAFATTAATALRTATRNDLLRHAHAGPAVARALRALHAAATDRRTTGERRAR</sequence>
<dbReference type="RefSeq" id="WP_345655635.1">
    <property type="nucleotide sequence ID" value="NZ_BAABEP010000104.1"/>
</dbReference>
<gene>
    <name evidence="1" type="ORF">GCM10023082_65490</name>
</gene>
<dbReference type="Proteomes" id="UP001499884">
    <property type="component" value="Unassembled WGS sequence"/>
</dbReference>
<organism evidence="1 2">
    <name type="scientific">Streptomyces tremellae</name>
    <dbReference type="NCBI Taxonomy" id="1124239"/>
    <lineage>
        <taxon>Bacteria</taxon>
        <taxon>Bacillati</taxon>
        <taxon>Actinomycetota</taxon>
        <taxon>Actinomycetes</taxon>
        <taxon>Kitasatosporales</taxon>
        <taxon>Streptomycetaceae</taxon>
        <taxon>Streptomyces</taxon>
    </lineage>
</organism>
<name>A0ABP7GDF1_9ACTN</name>
<proteinExistence type="predicted"/>
<protein>
    <recommendedName>
        <fullName evidence="3">CRISPR-associated protein Cse1</fullName>
    </recommendedName>
</protein>
<comment type="caution">
    <text evidence="1">The sequence shown here is derived from an EMBL/GenBank/DDBJ whole genome shotgun (WGS) entry which is preliminary data.</text>
</comment>
<dbReference type="EMBL" id="BAABEP010000104">
    <property type="protein sequence ID" value="GAA3762828.1"/>
    <property type="molecule type" value="Genomic_DNA"/>
</dbReference>
<dbReference type="Pfam" id="PF09481">
    <property type="entry name" value="CRISPR_Cse1"/>
    <property type="match status" value="1"/>
</dbReference>
<evidence type="ECO:0008006" key="3">
    <source>
        <dbReference type="Google" id="ProtNLM"/>
    </source>
</evidence>
<dbReference type="NCBIfam" id="TIGR02547">
    <property type="entry name" value="casA_cse1"/>
    <property type="match status" value="1"/>
</dbReference>
<accession>A0ABP7GDF1</accession>